<proteinExistence type="predicted"/>
<dbReference type="AlphaFoldDB" id="A0A1G9LC70"/>
<dbReference type="STRING" id="192904.SAMN04488514_1027"/>
<dbReference type="GO" id="GO:0006352">
    <property type="term" value="P:DNA-templated transcription initiation"/>
    <property type="evidence" value="ECO:0007669"/>
    <property type="project" value="InterPro"/>
</dbReference>
<evidence type="ECO:0000313" key="2">
    <source>
        <dbReference type="Proteomes" id="UP000199440"/>
    </source>
</evidence>
<organism evidence="1 2">
    <name type="scientific">Kriegella aquimaris</name>
    <dbReference type="NCBI Taxonomy" id="192904"/>
    <lineage>
        <taxon>Bacteria</taxon>
        <taxon>Pseudomonadati</taxon>
        <taxon>Bacteroidota</taxon>
        <taxon>Flavobacteriia</taxon>
        <taxon>Flavobacteriales</taxon>
        <taxon>Flavobacteriaceae</taxon>
        <taxon>Kriegella</taxon>
    </lineage>
</organism>
<gene>
    <name evidence="1" type="ORF">SAMN04488514_1027</name>
</gene>
<dbReference type="EMBL" id="FNGV01000002">
    <property type="protein sequence ID" value="SDL59589.1"/>
    <property type="molecule type" value="Genomic_DNA"/>
</dbReference>
<dbReference type="Proteomes" id="UP000199440">
    <property type="component" value="Unassembled WGS sequence"/>
</dbReference>
<dbReference type="GO" id="GO:0003700">
    <property type="term" value="F:DNA-binding transcription factor activity"/>
    <property type="evidence" value="ECO:0007669"/>
    <property type="project" value="InterPro"/>
</dbReference>
<dbReference type="InterPro" id="IPR013325">
    <property type="entry name" value="RNA_pol_sigma_r2"/>
</dbReference>
<dbReference type="Gene3D" id="1.10.1740.10">
    <property type="match status" value="1"/>
</dbReference>
<accession>A0A1G9LC70</accession>
<reference evidence="1 2" key="1">
    <citation type="submission" date="2016-10" db="EMBL/GenBank/DDBJ databases">
        <authorList>
            <person name="de Groot N.N."/>
        </authorList>
    </citation>
    <scope>NUCLEOTIDE SEQUENCE [LARGE SCALE GENOMIC DNA]</scope>
    <source>
        <strain evidence="1 2">DSM 19886</strain>
    </source>
</reference>
<protein>
    <submittedName>
        <fullName evidence="1">RNA polymerase sigma factor, sigma-70 family</fullName>
    </submittedName>
</protein>
<sequence length="189" mass="22037">MPHIDQEKVILIRNDRSCFEGVYKTCKPLAMGFMRKQINLGTPQVSLDDIYQDALIVLYEKILDNSFTLSCSIQTYVNSVCRNMLLKKLRDNPKHTEIKGDFDPNISDDLGEENIKDRKFEALKWAFEELSRGGGKCAEMLKLFWYKKNSIKQLTDFFSYENDETTKVQKSKCQKRLKKIATNYILQVT</sequence>
<dbReference type="SUPFAM" id="SSF88946">
    <property type="entry name" value="Sigma2 domain of RNA polymerase sigma factors"/>
    <property type="match status" value="1"/>
</dbReference>
<name>A0A1G9LC70_9FLAO</name>
<keyword evidence="2" id="KW-1185">Reference proteome</keyword>
<evidence type="ECO:0000313" key="1">
    <source>
        <dbReference type="EMBL" id="SDL59589.1"/>
    </source>
</evidence>